<keyword evidence="3" id="KW-1185">Reference proteome</keyword>
<sequence>MSHQAASLRGNGAKMSFRGRNGGKNGAIENARTARCTRKERSARPSLSNAGVRHSRVPLSRSDSFK</sequence>
<proteinExistence type="predicted"/>
<dbReference type="EMBL" id="OW152841">
    <property type="protein sequence ID" value="CAH2062356.1"/>
    <property type="molecule type" value="Genomic_DNA"/>
</dbReference>
<accession>A0ABN8INN9</accession>
<protein>
    <submittedName>
        <fullName evidence="2">Uncharacterized protein</fullName>
    </submittedName>
</protein>
<reference evidence="2" key="1">
    <citation type="submission" date="2022-03" db="EMBL/GenBank/DDBJ databases">
        <authorList>
            <person name="Martin H S."/>
        </authorList>
    </citation>
    <scope>NUCLEOTIDE SEQUENCE</scope>
</reference>
<name>A0ABN8INN9_9NEOP</name>
<feature type="non-terminal residue" evidence="2">
    <location>
        <position position="66"/>
    </location>
</feature>
<evidence type="ECO:0000313" key="3">
    <source>
        <dbReference type="Proteomes" id="UP000837857"/>
    </source>
</evidence>
<gene>
    <name evidence="2" type="ORF">IPOD504_LOCUS11907</name>
</gene>
<evidence type="ECO:0000256" key="1">
    <source>
        <dbReference type="SAM" id="MobiDB-lite"/>
    </source>
</evidence>
<organism evidence="2 3">
    <name type="scientific">Iphiclides podalirius</name>
    <name type="common">scarce swallowtail</name>
    <dbReference type="NCBI Taxonomy" id="110791"/>
    <lineage>
        <taxon>Eukaryota</taxon>
        <taxon>Metazoa</taxon>
        <taxon>Ecdysozoa</taxon>
        <taxon>Arthropoda</taxon>
        <taxon>Hexapoda</taxon>
        <taxon>Insecta</taxon>
        <taxon>Pterygota</taxon>
        <taxon>Neoptera</taxon>
        <taxon>Endopterygota</taxon>
        <taxon>Lepidoptera</taxon>
        <taxon>Glossata</taxon>
        <taxon>Ditrysia</taxon>
        <taxon>Papilionoidea</taxon>
        <taxon>Papilionidae</taxon>
        <taxon>Papilioninae</taxon>
        <taxon>Iphiclides</taxon>
    </lineage>
</organism>
<evidence type="ECO:0000313" key="2">
    <source>
        <dbReference type="EMBL" id="CAH2062356.1"/>
    </source>
</evidence>
<feature type="region of interest" description="Disordered" evidence="1">
    <location>
        <begin position="1"/>
        <end position="66"/>
    </location>
</feature>
<dbReference type="Proteomes" id="UP000837857">
    <property type="component" value="Chromosome 29"/>
</dbReference>